<dbReference type="RefSeq" id="WP_147524970.1">
    <property type="nucleotide sequence ID" value="NZ_CABKTM010000015.1"/>
</dbReference>
<reference evidence="2" key="1">
    <citation type="submission" date="2022-07" db="EMBL/GenBank/DDBJ databases">
        <title>Enhanced cultured diversity of the mouse gut microbiota enables custom-made synthetic communities.</title>
        <authorList>
            <person name="Afrizal A."/>
        </authorList>
    </citation>
    <scope>NUCLEOTIDE SEQUENCE</scope>
    <source>
        <strain evidence="2">DSM 29482</strain>
    </source>
</reference>
<dbReference type="Proteomes" id="UP001142078">
    <property type="component" value="Unassembled WGS sequence"/>
</dbReference>
<dbReference type="Gene3D" id="6.10.250.10">
    <property type="match status" value="1"/>
</dbReference>
<sequence length="93" mass="10972">MDIFLPNNLFVSVSSGEFMLTIFGAMAQLERSYILDRQKEGIDAMPLNKFEKKVSLKTGRQSGRPKIEYPIDWEIEYKRWINKEQTAKLLWKD</sequence>
<gene>
    <name evidence="2" type="ORF">NSA23_06565</name>
</gene>
<keyword evidence="3" id="KW-1185">Reference proteome</keyword>
<dbReference type="InterPro" id="IPR036162">
    <property type="entry name" value="Resolvase-like_N_sf"/>
</dbReference>
<evidence type="ECO:0000313" key="3">
    <source>
        <dbReference type="Proteomes" id="UP001142078"/>
    </source>
</evidence>
<dbReference type="AlphaFoldDB" id="A0A9X2MHS3"/>
<comment type="caution">
    <text evidence="2">The sequence shown here is derived from an EMBL/GenBank/DDBJ whole genome shotgun (WGS) entry which is preliminary data.</text>
</comment>
<proteinExistence type="predicted"/>
<evidence type="ECO:0000313" key="2">
    <source>
        <dbReference type="EMBL" id="MCR2043781.1"/>
    </source>
</evidence>
<dbReference type="EMBL" id="JANJZL010000003">
    <property type="protein sequence ID" value="MCR2043781.1"/>
    <property type="molecule type" value="Genomic_DNA"/>
</dbReference>
<accession>A0A9X2MHS3</accession>
<name>A0A9X2MHS3_9FIRM</name>
<dbReference type="OrthoDB" id="9797501at2"/>
<dbReference type="GO" id="GO:0000150">
    <property type="term" value="F:DNA strand exchange activity"/>
    <property type="evidence" value="ECO:0007669"/>
    <property type="project" value="InterPro"/>
</dbReference>
<dbReference type="PROSITE" id="PS51736">
    <property type="entry name" value="RECOMBINASES_3"/>
    <property type="match status" value="1"/>
</dbReference>
<evidence type="ECO:0000259" key="1">
    <source>
        <dbReference type="PROSITE" id="PS51736"/>
    </source>
</evidence>
<dbReference type="SUPFAM" id="SSF53041">
    <property type="entry name" value="Resolvase-like"/>
    <property type="match status" value="1"/>
</dbReference>
<dbReference type="InterPro" id="IPR006119">
    <property type="entry name" value="Resolv_N"/>
</dbReference>
<dbReference type="GO" id="GO:0003677">
    <property type="term" value="F:DNA binding"/>
    <property type="evidence" value="ECO:0007669"/>
    <property type="project" value="InterPro"/>
</dbReference>
<protein>
    <recommendedName>
        <fullName evidence="1">Resolvase/invertase-type recombinase catalytic domain-containing protein</fullName>
    </recommendedName>
</protein>
<feature type="domain" description="Resolvase/invertase-type recombinase catalytic" evidence="1">
    <location>
        <begin position="1"/>
        <end position="49"/>
    </location>
</feature>
<organism evidence="2 3">
    <name type="scientific">Anaerosalibacter massiliensis</name>
    <dbReference type="NCBI Taxonomy" id="1347392"/>
    <lineage>
        <taxon>Bacteria</taxon>
        <taxon>Bacillati</taxon>
        <taxon>Bacillota</taxon>
        <taxon>Tissierellia</taxon>
        <taxon>Tissierellales</taxon>
        <taxon>Sporanaerobacteraceae</taxon>
        <taxon>Anaerosalibacter</taxon>
    </lineage>
</organism>